<gene>
    <name evidence="1" type="ORF">ACFFIZ_14460</name>
</gene>
<dbReference type="Gene3D" id="1.10.238.160">
    <property type="match status" value="1"/>
</dbReference>
<dbReference type="SUPFAM" id="SSF46955">
    <property type="entry name" value="Putative DNA-binding domain"/>
    <property type="match status" value="1"/>
</dbReference>
<dbReference type="EMBL" id="JBHLWQ010000135">
    <property type="protein sequence ID" value="MFC0201475.1"/>
    <property type="molecule type" value="Genomic_DNA"/>
</dbReference>
<name>A0ABV6CL61_9RHOB</name>
<evidence type="ECO:0000313" key="1">
    <source>
        <dbReference type="EMBL" id="MFC0201475.1"/>
    </source>
</evidence>
<accession>A0ABV6CL61</accession>
<dbReference type="InterPro" id="IPR010260">
    <property type="entry name" value="AlpA"/>
</dbReference>
<proteinExistence type="predicted"/>
<reference evidence="1 2" key="1">
    <citation type="submission" date="2024-09" db="EMBL/GenBank/DDBJ databases">
        <authorList>
            <person name="Sun Q."/>
            <person name="Mori K."/>
        </authorList>
    </citation>
    <scope>NUCLEOTIDE SEQUENCE [LARGE SCALE GENOMIC DNA]</scope>
    <source>
        <strain evidence="1 2">CCM 7904</strain>
    </source>
</reference>
<organism evidence="1 2">
    <name type="scientific">Paracoccus rhizosphaerae</name>
    <dbReference type="NCBI Taxonomy" id="1133347"/>
    <lineage>
        <taxon>Bacteria</taxon>
        <taxon>Pseudomonadati</taxon>
        <taxon>Pseudomonadota</taxon>
        <taxon>Alphaproteobacteria</taxon>
        <taxon>Rhodobacterales</taxon>
        <taxon>Paracoccaceae</taxon>
        <taxon>Paracoccus</taxon>
    </lineage>
</organism>
<protein>
    <submittedName>
        <fullName evidence="1">Helix-turn-helix transcriptional regulator</fullName>
    </submittedName>
</protein>
<dbReference type="InterPro" id="IPR009061">
    <property type="entry name" value="DNA-bd_dom_put_sf"/>
</dbReference>
<keyword evidence="2" id="KW-1185">Reference proteome</keyword>
<comment type="caution">
    <text evidence="1">The sequence shown here is derived from an EMBL/GenBank/DDBJ whole genome shotgun (WGS) entry which is preliminary data.</text>
</comment>
<dbReference type="RefSeq" id="WP_265507195.1">
    <property type="nucleotide sequence ID" value="NZ_JAOTBE010000026.1"/>
</dbReference>
<sequence>MFISDKQVAERYGVARPTVWRWLKADPTFPKPVSLSSGCTRWKLDEIEQWEAARRAA</sequence>
<evidence type="ECO:0000313" key="2">
    <source>
        <dbReference type="Proteomes" id="UP001589795"/>
    </source>
</evidence>
<dbReference type="Proteomes" id="UP001589795">
    <property type="component" value="Unassembled WGS sequence"/>
</dbReference>
<dbReference type="Pfam" id="PF05930">
    <property type="entry name" value="Phage_AlpA"/>
    <property type="match status" value="1"/>
</dbReference>